<feature type="transmembrane region" description="Helical" evidence="3">
    <location>
        <begin position="52"/>
        <end position="72"/>
    </location>
</feature>
<keyword evidence="3" id="KW-0812">Transmembrane</keyword>
<keyword evidence="5" id="KW-1185">Reference proteome</keyword>
<feature type="transmembrane region" description="Helical" evidence="3">
    <location>
        <begin position="423"/>
        <end position="446"/>
    </location>
</feature>
<evidence type="ECO:0000313" key="4">
    <source>
        <dbReference type="EMBL" id="OCL15436.1"/>
    </source>
</evidence>
<dbReference type="AlphaFoldDB" id="A0A8E2FDY6"/>
<dbReference type="PANTHER" id="PTHR23524">
    <property type="entry name" value="TRANSPORTER, PUTATIVE (AFU_ORTHOLOGUE AFUA_8G04850)-RELATED"/>
    <property type="match status" value="1"/>
</dbReference>
<dbReference type="InterPro" id="IPR011701">
    <property type="entry name" value="MFS"/>
</dbReference>
<dbReference type="Pfam" id="PF07690">
    <property type="entry name" value="MFS_1"/>
    <property type="match status" value="1"/>
</dbReference>
<evidence type="ECO:0008006" key="6">
    <source>
        <dbReference type="Google" id="ProtNLM"/>
    </source>
</evidence>
<organism evidence="4 5">
    <name type="scientific">Glonium stellatum</name>
    <dbReference type="NCBI Taxonomy" id="574774"/>
    <lineage>
        <taxon>Eukaryota</taxon>
        <taxon>Fungi</taxon>
        <taxon>Dikarya</taxon>
        <taxon>Ascomycota</taxon>
        <taxon>Pezizomycotina</taxon>
        <taxon>Dothideomycetes</taxon>
        <taxon>Pleosporomycetidae</taxon>
        <taxon>Gloniales</taxon>
        <taxon>Gloniaceae</taxon>
        <taxon>Glonium</taxon>
    </lineage>
</organism>
<keyword evidence="3" id="KW-0472">Membrane</keyword>
<feature type="transmembrane region" description="Helical" evidence="3">
    <location>
        <begin position="111"/>
        <end position="136"/>
    </location>
</feature>
<evidence type="ECO:0000256" key="3">
    <source>
        <dbReference type="SAM" id="Phobius"/>
    </source>
</evidence>
<keyword evidence="3" id="KW-1133">Transmembrane helix</keyword>
<feature type="compositionally biased region" description="Low complexity" evidence="2">
    <location>
        <begin position="494"/>
        <end position="503"/>
    </location>
</feature>
<feature type="transmembrane region" description="Helical" evidence="3">
    <location>
        <begin position="13"/>
        <end position="40"/>
    </location>
</feature>
<feature type="transmembrane region" description="Helical" evidence="3">
    <location>
        <begin position="582"/>
        <end position="605"/>
    </location>
</feature>
<feature type="transmembrane region" description="Helical" evidence="3">
    <location>
        <begin position="357"/>
        <end position="379"/>
    </location>
</feature>
<dbReference type="GO" id="GO:0022857">
    <property type="term" value="F:transmembrane transporter activity"/>
    <property type="evidence" value="ECO:0007669"/>
    <property type="project" value="InterPro"/>
</dbReference>
<feature type="transmembrane region" description="Helical" evidence="3">
    <location>
        <begin position="193"/>
        <end position="213"/>
    </location>
</feature>
<gene>
    <name evidence="4" type="ORF">AOQ84DRAFT_329408</name>
</gene>
<evidence type="ECO:0000313" key="5">
    <source>
        <dbReference type="Proteomes" id="UP000250140"/>
    </source>
</evidence>
<dbReference type="GO" id="GO:0016020">
    <property type="term" value="C:membrane"/>
    <property type="evidence" value="ECO:0007669"/>
    <property type="project" value="UniProtKB-SubCell"/>
</dbReference>
<feature type="region of interest" description="Disordered" evidence="2">
    <location>
        <begin position="490"/>
        <end position="519"/>
    </location>
</feature>
<protein>
    <recommendedName>
        <fullName evidence="6">MFS transporter</fullName>
    </recommendedName>
</protein>
<feature type="transmembrane region" description="Helical" evidence="3">
    <location>
        <begin position="233"/>
        <end position="255"/>
    </location>
</feature>
<feature type="transmembrane region" description="Helical" evidence="3">
    <location>
        <begin position="78"/>
        <end position="99"/>
    </location>
</feature>
<accession>A0A8E2FDY6</accession>
<dbReference type="PANTHER" id="PTHR23524:SF1">
    <property type="entry name" value="MRH DOMAIN-CONTAINING PROTEIN-RELATED"/>
    <property type="match status" value="1"/>
</dbReference>
<comment type="subcellular location">
    <subcellularLocation>
        <location evidence="1">Membrane</location>
        <topology evidence="1">Multi-pass membrane protein</topology>
    </subcellularLocation>
</comment>
<proteinExistence type="predicted"/>
<evidence type="ECO:0000256" key="1">
    <source>
        <dbReference type="ARBA" id="ARBA00004141"/>
    </source>
</evidence>
<dbReference type="OrthoDB" id="18110at2759"/>
<feature type="transmembrane region" description="Helical" evidence="3">
    <location>
        <begin position="306"/>
        <end position="328"/>
    </location>
</feature>
<sequence length="621" mass="64624">MAFLGFTATRLQIATYLLCIALFSISFLVFLNSSVSFVITQRIGQQNNVGDAVGTLGFADELVALAACPLWGVLSDRVGVRTVAVLGYAIVGVSLWIFVQARNVYPQLLLARLFFSFGAAATATMVTAILPTMTLINSPADPRVPGRHPSTASHTMTPSISSELTITPARFMSRTPTTPPSTNRNRGASTSQLAGLVGMFTGLGALLALGIFLPLPTRFQKNGASPSAAIADSFYVVGAIAIIISLACLFGLRGLPGEDEKGLQRLLSMKSIKSSESTPSERQTLSYPRLLLTSIVLGFKSRNIGLGYLGGFVARASSVAISLFIPLFTNAYFLRTGLCSPADPSDPSDIKHACPRAYLLAAALTGTSQLVALLSAPLFGYLAGRYKRFNIPLIVSAAAGIAGYSAFGATHSPDPKSADGSPAIFAIVALLGLSQIGCIVCSLALLGRGIQGDDDADNAAAANANASSNPTALSRSYSYSYSYSDPDGFPDPSPLADDLPSSAGATPLPSPPVLHPHETEPLLPAHAPAHLRYLRPAASPTSLTHLKGSIAGTYSLAGGAGILLLTKAGGALFDNAGPGAPFWLMAGFNGVLFFGGVGVAVWEVVRELARARAREGGFREG</sequence>
<dbReference type="InterPro" id="IPR036259">
    <property type="entry name" value="MFS_trans_sf"/>
</dbReference>
<evidence type="ECO:0000256" key="2">
    <source>
        <dbReference type="SAM" id="MobiDB-lite"/>
    </source>
</evidence>
<dbReference type="EMBL" id="KV748448">
    <property type="protein sequence ID" value="OCL15436.1"/>
    <property type="molecule type" value="Genomic_DNA"/>
</dbReference>
<feature type="transmembrane region" description="Helical" evidence="3">
    <location>
        <begin position="391"/>
        <end position="411"/>
    </location>
</feature>
<reference evidence="4 5" key="1">
    <citation type="journal article" date="2016" name="Nat. Commun.">
        <title>Ectomycorrhizal ecology is imprinted in the genome of the dominant symbiotic fungus Cenococcum geophilum.</title>
        <authorList>
            <consortium name="DOE Joint Genome Institute"/>
            <person name="Peter M."/>
            <person name="Kohler A."/>
            <person name="Ohm R.A."/>
            <person name="Kuo A."/>
            <person name="Krutzmann J."/>
            <person name="Morin E."/>
            <person name="Arend M."/>
            <person name="Barry K.W."/>
            <person name="Binder M."/>
            <person name="Choi C."/>
            <person name="Clum A."/>
            <person name="Copeland A."/>
            <person name="Grisel N."/>
            <person name="Haridas S."/>
            <person name="Kipfer T."/>
            <person name="LaButti K."/>
            <person name="Lindquist E."/>
            <person name="Lipzen A."/>
            <person name="Maire R."/>
            <person name="Meier B."/>
            <person name="Mihaltcheva S."/>
            <person name="Molinier V."/>
            <person name="Murat C."/>
            <person name="Poggeler S."/>
            <person name="Quandt C.A."/>
            <person name="Sperisen C."/>
            <person name="Tritt A."/>
            <person name="Tisserant E."/>
            <person name="Crous P.W."/>
            <person name="Henrissat B."/>
            <person name="Nehls U."/>
            <person name="Egli S."/>
            <person name="Spatafora J.W."/>
            <person name="Grigoriev I.V."/>
            <person name="Martin F.M."/>
        </authorList>
    </citation>
    <scope>NUCLEOTIDE SEQUENCE [LARGE SCALE GENOMIC DNA]</scope>
    <source>
        <strain evidence="4 5">CBS 207.34</strain>
    </source>
</reference>
<name>A0A8E2FDY6_9PEZI</name>
<dbReference type="Proteomes" id="UP000250140">
    <property type="component" value="Unassembled WGS sequence"/>
</dbReference>
<dbReference type="SUPFAM" id="SSF103473">
    <property type="entry name" value="MFS general substrate transporter"/>
    <property type="match status" value="2"/>
</dbReference>
<feature type="transmembrane region" description="Helical" evidence="3">
    <location>
        <begin position="551"/>
        <end position="570"/>
    </location>
</feature>
<dbReference type="Gene3D" id="1.20.1250.20">
    <property type="entry name" value="MFS general substrate transporter like domains"/>
    <property type="match status" value="1"/>
</dbReference>